<name>X0TLP2_9ZZZZ</name>
<reference evidence="1" key="1">
    <citation type="journal article" date="2014" name="Front. Microbiol.">
        <title>High frequency of phylogenetically diverse reductive dehalogenase-homologous genes in deep subseafloor sedimentary metagenomes.</title>
        <authorList>
            <person name="Kawai M."/>
            <person name="Futagami T."/>
            <person name="Toyoda A."/>
            <person name="Takaki Y."/>
            <person name="Nishi S."/>
            <person name="Hori S."/>
            <person name="Arai W."/>
            <person name="Tsubouchi T."/>
            <person name="Morono Y."/>
            <person name="Uchiyama I."/>
            <person name="Ito T."/>
            <person name="Fujiyama A."/>
            <person name="Inagaki F."/>
            <person name="Takami H."/>
        </authorList>
    </citation>
    <scope>NUCLEOTIDE SEQUENCE</scope>
    <source>
        <strain evidence="1">Expedition CK06-06</strain>
    </source>
</reference>
<comment type="caution">
    <text evidence="1">The sequence shown here is derived from an EMBL/GenBank/DDBJ whole genome shotgun (WGS) entry which is preliminary data.</text>
</comment>
<organism evidence="1">
    <name type="scientific">marine sediment metagenome</name>
    <dbReference type="NCBI Taxonomy" id="412755"/>
    <lineage>
        <taxon>unclassified sequences</taxon>
        <taxon>metagenomes</taxon>
        <taxon>ecological metagenomes</taxon>
    </lineage>
</organism>
<dbReference type="AlphaFoldDB" id="X0TLP2"/>
<accession>X0TLP2</accession>
<feature type="non-terminal residue" evidence="1">
    <location>
        <position position="1"/>
    </location>
</feature>
<protein>
    <submittedName>
        <fullName evidence="1">Uncharacterized protein</fullName>
    </submittedName>
</protein>
<evidence type="ECO:0000313" key="1">
    <source>
        <dbReference type="EMBL" id="GAF76995.1"/>
    </source>
</evidence>
<gene>
    <name evidence="1" type="ORF">S01H1_01035</name>
</gene>
<dbReference type="EMBL" id="BARS01000416">
    <property type="protein sequence ID" value="GAF76995.1"/>
    <property type="molecule type" value="Genomic_DNA"/>
</dbReference>
<sequence length="213" mass="23878">IFESYFPDGNQLNRVNQNNTQNDTEFFNMFKDNAYKLYPFEEETSFTYNVANTGWIYGGSRPLYRIGEIISTYNTTNPQYDSVTQVSSKKEYTEVSKSKLTSPTNQYPLAYITNAVVTAGSSPQVLLKISPKPDVVKANCVVNPTNPNWAFTTGTLGQYLYNSATSVDFQLDISEQTNIIIGILKYAGVIIRDPEIIQVATQDAAKVEQNEKS</sequence>
<proteinExistence type="predicted"/>